<feature type="compositionally biased region" description="Low complexity" evidence="6">
    <location>
        <begin position="227"/>
        <end position="246"/>
    </location>
</feature>
<evidence type="ECO:0000313" key="9">
    <source>
        <dbReference type="EMBL" id="DAE24708.1"/>
    </source>
</evidence>
<keyword evidence="4 7" id="KW-1133">Transmembrane helix</keyword>
<dbReference type="GO" id="GO:0033644">
    <property type="term" value="C:host cell membrane"/>
    <property type="evidence" value="ECO:0007669"/>
    <property type="project" value="UniProtKB-SubCell"/>
</dbReference>
<protein>
    <submittedName>
        <fullName evidence="9">Zonular occludens toxin</fullName>
    </submittedName>
</protein>
<dbReference type="Gene3D" id="3.40.50.300">
    <property type="entry name" value="P-loop containing nucleotide triphosphate hydrolases"/>
    <property type="match status" value="1"/>
</dbReference>
<evidence type="ECO:0000256" key="3">
    <source>
        <dbReference type="ARBA" id="ARBA00022870"/>
    </source>
</evidence>
<name>A0A8S5R1A4_9VIRU</name>
<dbReference type="InterPro" id="IPR008900">
    <property type="entry name" value="Zot_N"/>
</dbReference>
<feature type="domain" description="Zona occludens toxin N-terminal" evidence="8">
    <location>
        <begin position="1"/>
        <end position="177"/>
    </location>
</feature>
<keyword evidence="3" id="KW-1043">Host membrane</keyword>
<sequence length="387" mass="43452">MLYLYTGVPGAGKTLYAVSNLLKRKDFKGRPIFVDGIKDLDHDKINYFDIPEGESIQTWSKWAPPGAIIVVDECQRIFRPRPSGSKVPDYVAELETHRHRGLDFILITQHPRLIDINLRSLIEHHTHLSKTNLGIRRKLEWTTGGAKDPESRTNIREALVSVYKLDKSVYGLYKSAEVHTKIRTKKSKLLMLFPLALCLVGYGVWSFTGFWGRFEGEAPSTDKTTEANKTAESATTTTQTPQETATGRYETQTIQAEQPKPHISEDDYKPRIENRPETAPIYDGMNKSVTVMPWPSACIKSDKACNCYTDQGTKIKEIDKKTCISYIKDGLPFNPYKAKQPETAVTAATPAQPETPQVLTMGGKSQQNLMYDGYNDNAMSNQGGKVN</sequence>
<proteinExistence type="predicted"/>
<feature type="transmembrane region" description="Helical" evidence="7">
    <location>
        <begin position="189"/>
        <end position="211"/>
    </location>
</feature>
<reference evidence="9" key="1">
    <citation type="journal article" date="2021" name="Proc. Natl. Acad. Sci. U.S.A.">
        <title>A Catalog of Tens of Thousands of Viruses from Human Metagenomes Reveals Hidden Associations with Chronic Diseases.</title>
        <authorList>
            <person name="Tisza M.J."/>
            <person name="Buck C.B."/>
        </authorList>
    </citation>
    <scope>NUCLEOTIDE SEQUENCE</scope>
    <source>
        <strain evidence="9">Ct6Op23</strain>
    </source>
</reference>
<evidence type="ECO:0000256" key="6">
    <source>
        <dbReference type="SAM" id="MobiDB-lite"/>
    </source>
</evidence>
<evidence type="ECO:0000256" key="2">
    <source>
        <dbReference type="ARBA" id="ARBA00022692"/>
    </source>
</evidence>
<comment type="subcellular location">
    <subcellularLocation>
        <location evidence="1">Host membrane</location>
        <topology evidence="1">Single-pass membrane protein</topology>
    </subcellularLocation>
</comment>
<evidence type="ECO:0000256" key="5">
    <source>
        <dbReference type="ARBA" id="ARBA00023136"/>
    </source>
</evidence>
<evidence type="ECO:0000259" key="8">
    <source>
        <dbReference type="Pfam" id="PF05707"/>
    </source>
</evidence>
<dbReference type="EMBL" id="BK015782">
    <property type="protein sequence ID" value="DAE24708.1"/>
    <property type="molecule type" value="Genomic_DNA"/>
</dbReference>
<dbReference type="SUPFAM" id="SSF52540">
    <property type="entry name" value="P-loop containing nucleoside triphosphate hydrolases"/>
    <property type="match status" value="1"/>
</dbReference>
<evidence type="ECO:0000256" key="4">
    <source>
        <dbReference type="ARBA" id="ARBA00022989"/>
    </source>
</evidence>
<keyword evidence="5 7" id="KW-0472">Membrane</keyword>
<feature type="compositionally biased region" description="Basic and acidic residues" evidence="6">
    <location>
        <begin position="259"/>
        <end position="270"/>
    </location>
</feature>
<accession>A0A8S5R1A4</accession>
<organism evidence="9">
    <name type="scientific">Inoviridae sp. ct6Op23</name>
    <dbReference type="NCBI Taxonomy" id="2826757"/>
    <lineage>
        <taxon>Viruses</taxon>
        <taxon>Monodnaviria</taxon>
        <taxon>Loebvirae</taxon>
        <taxon>Hofneiviricota</taxon>
        <taxon>Faserviricetes</taxon>
        <taxon>Tubulavirales</taxon>
        <taxon>Inoviridae</taxon>
    </lineage>
</organism>
<dbReference type="InterPro" id="IPR027417">
    <property type="entry name" value="P-loop_NTPase"/>
</dbReference>
<feature type="region of interest" description="Disordered" evidence="6">
    <location>
        <begin position="218"/>
        <end position="270"/>
    </location>
</feature>
<evidence type="ECO:0000256" key="7">
    <source>
        <dbReference type="SAM" id="Phobius"/>
    </source>
</evidence>
<keyword evidence="2 7" id="KW-0812">Transmembrane</keyword>
<dbReference type="Pfam" id="PF05707">
    <property type="entry name" value="Zot"/>
    <property type="match status" value="1"/>
</dbReference>
<evidence type="ECO:0000256" key="1">
    <source>
        <dbReference type="ARBA" id="ARBA00004379"/>
    </source>
</evidence>